<proteinExistence type="predicted"/>
<dbReference type="Pfam" id="PF07505">
    <property type="entry name" value="DUF5131"/>
    <property type="match status" value="1"/>
</dbReference>
<sequence length="256" mass="29317">MIGARYTGLTNEQGKWTGKVRLMWRDLEKPRHVKKPTVWAVWNDLFHENVPADFIIYVCEIMCACPQHTFLILTKRPERIEPVFYGEEGNWYLGGGDYMPNVWLGVTAETQQRANERIPVLLQIPAAVRFVSCEPLLSEINLEMALEDFQPLNPDFSKKPAPVQWIILGGESGPRARPIHADWARSVRDQCVEAGVPFFFKQWGEWNPEGQRNWMAVKGRKAGNNNLPGYRTSMYRVGQKAAGRLLDSREWSGFPG</sequence>
<dbReference type="InterPro" id="IPR011101">
    <property type="entry name" value="DUF5131"/>
</dbReference>
<gene>
    <name evidence="1" type="ORF">MM415A02929_0005</name>
</gene>
<protein>
    <recommendedName>
        <fullName evidence="2">Phage protein Gp37/Gp68</fullName>
    </recommendedName>
</protein>
<organism evidence="1">
    <name type="scientific">viral metagenome</name>
    <dbReference type="NCBI Taxonomy" id="1070528"/>
    <lineage>
        <taxon>unclassified sequences</taxon>
        <taxon>metagenomes</taxon>
        <taxon>organismal metagenomes</taxon>
    </lineage>
</organism>
<dbReference type="AlphaFoldDB" id="A0A6M3JQ72"/>
<dbReference type="EMBL" id="MT141923">
    <property type="protein sequence ID" value="QJA72083.1"/>
    <property type="molecule type" value="Genomic_DNA"/>
</dbReference>
<evidence type="ECO:0008006" key="2">
    <source>
        <dbReference type="Google" id="ProtNLM"/>
    </source>
</evidence>
<name>A0A6M3JQ72_9ZZZZ</name>
<reference evidence="1" key="1">
    <citation type="submission" date="2020-03" db="EMBL/GenBank/DDBJ databases">
        <title>The deep terrestrial virosphere.</title>
        <authorList>
            <person name="Holmfeldt K."/>
            <person name="Nilsson E."/>
            <person name="Simone D."/>
            <person name="Lopez-Fernandez M."/>
            <person name="Wu X."/>
            <person name="de Brujin I."/>
            <person name="Lundin D."/>
            <person name="Andersson A."/>
            <person name="Bertilsson S."/>
            <person name="Dopson M."/>
        </authorList>
    </citation>
    <scope>NUCLEOTIDE SEQUENCE</scope>
    <source>
        <strain evidence="1">MM415A02929</strain>
    </source>
</reference>
<evidence type="ECO:0000313" key="1">
    <source>
        <dbReference type="EMBL" id="QJA72083.1"/>
    </source>
</evidence>
<accession>A0A6M3JQ72</accession>